<reference evidence="1 2" key="1">
    <citation type="journal article" date="2021" name="Hortic Res">
        <title>Chromosome-scale assembly of the Dendrobium chrysotoxum genome enhances the understanding of orchid evolution.</title>
        <authorList>
            <person name="Zhang Y."/>
            <person name="Zhang G.Q."/>
            <person name="Zhang D."/>
            <person name="Liu X.D."/>
            <person name="Xu X.Y."/>
            <person name="Sun W.H."/>
            <person name="Yu X."/>
            <person name="Zhu X."/>
            <person name="Wang Z.W."/>
            <person name="Zhao X."/>
            <person name="Zhong W.Y."/>
            <person name="Chen H."/>
            <person name="Yin W.L."/>
            <person name="Huang T."/>
            <person name="Niu S.C."/>
            <person name="Liu Z.J."/>
        </authorList>
    </citation>
    <scope>NUCLEOTIDE SEQUENCE [LARGE SCALE GENOMIC DNA]</scope>
    <source>
        <strain evidence="1">Lindl</strain>
    </source>
</reference>
<sequence length="108" mass="11577">MAMRDLVTGGAACAVPGSSSSSNPFGALANAILGSSMKAQVLLSPYGFLEMIAAPCGSLHVQYKKQVIMDLWLQIQAGLGFNNLETSNEVWLWWEALSHSYAVEQTAK</sequence>
<comment type="caution">
    <text evidence="1">The sequence shown here is derived from an EMBL/GenBank/DDBJ whole genome shotgun (WGS) entry which is preliminary data.</text>
</comment>
<name>A0AAV7GSS3_DENCH</name>
<gene>
    <name evidence="1" type="ORF">IEQ34_011865</name>
</gene>
<dbReference type="Proteomes" id="UP000775213">
    <property type="component" value="Unassembled WGS sequence"/>
</dbReference>
<accession>A0AAV7GSS3</accession>
<dbReference type="AlphaFoldDB" id="A0AAV7GSS3"/>
<keyword evidence="2" id="KW-1185">Reference proteome</keyword>
<evidence type="ECO:0000313" key="1">
    <source>
        <dbReference type="EMBL" id="KAH0459051.1"/>
    </source>
</evidence>
<evidence type="ECO:0000313" key="2">
    <source>
        <dbReference type="Proteomes" id="UP000775213"/>
    </source>
</evidence>
<proteinExistence type="predicted"/>
<dbReference type="EMBL" id="JAGFBR010000011">
    <property type="protein sequence ID" value="KAH0459051.1"/>
    <property type="molecule type" value="Genomic_DNA"/>
</dbReference>
<organism evidence="1 2">
    <name type="scientific">Dendrobium chrysotoxum</name>
    <name type="common">Orchid</name>
    <dbReference type="NCBI Taxonomy" id="161865"/>
    <lineage>
        <taxon>Eukaryota</taxon>
        <taxon>Viridiplantae</taxon>
        <taxon>Streptophyta</taxon>
        <taxon>Embryophyta</taxon>
        <taxon>Tracheophyta</taxon>
        <taxon>Spermatophyta</taxon>
        <taxon>Magnoliopsida</taxon>
        <taxon>Liliopsida</taxon>
        <taxon>Asparagales</taxon>
        <taxon>Orchidaceae</taxon>
        <taxon>Epidendroideae</taxon>
        <taxon>Malaxideae</taxon>
        <taxon>Dendrobiinae</taxon>
        <taxon>Dendrobium</taxon>
    </lineage>
</organism>
<protein>
    <submittedName>
        <fullName evidence="1">Uncharacterized protein</fullName>
    </submittedName>
</protein>